<evidence type="ECO:0000313" key="4">
    <source>
        <dbReference type="Proteomes" id="UP000609651"/>
    </source>
</evidence>
<keyword evidence="2" id="KW-0472">Membrane</keyword>
<name>A0ABX1VEF1_9PLAN</name>
<protein>
    <submittedName>
        <fullName evidence="3">Uncharacterized protein</fullName>
    </submittedName>
</protein>
<comment type="caution">
    <text evidence="3">The sequence shown here is derived from an EMBL/GenBank/DDBJ whole genome shotgun (WGS) entry which is preliminary data.</text>
</comment>
<feature type="transmembrane region" description="Helical" evidence="2">
    <location>
        <begin position="132"/>
        <end position="155"/>
    </location>
</feature>
<keyword evidence="4" id="KW-1185">Reference proteome</keyword>
<keyword evidence="2" id="KW-0812">Transmembrane</keyword>
<proteinExistence type="predicted"/>
<feature type="transmembrane region" description="Helical" evidence="2">
    <location>
        <begin position="281"/>
        <end position="298"/>
    </location>
</feature>
<feature type="region of interest" description="Disordered" evidence="1">
    <location>
        <begin position="1"/>
        <end position="35"/>
    </location>
</feature>
<evidence type="ECO:0000313" key="3">
    <source>
        <dbReference type="EMBL" id="NNJ25806.1"/>
    </source>
</evidence>
<sequence>MKSDASRVERRVLHSPVPSTDATSNSFAPAPPPGEEPDPLAFLSVAATCAGRLAAVAGLWALCAAVVWMWWPQWRADFSRTEPWLAALSWWGELASVAWATAAILTGRLTWSGFGRPDPTGRRTRPGENIRTLAVAGVLLSLTADLLITLGGFWADRRAWDDAKPNEGIAVAADRIPADRKGNVDVRLHVRFLLPPNPQPPFLRLQEGTTTVRLPRPPYDPDASEIGPDRLSPHLAAWAWRTAHRQPAAPLTSAPLRYDPDYPGRFWIDGQSWDRGAPSRLLLAFLPILQAGMLIVWLRDSHGGAIPDPFSEFLARHLPAFPLATELLFLGGWGLLENGWLR</sequence>
<dbReference type="EMBL" id="WTPX01000050">
    <property type="protein sequence ID" value="NNJ25806.1"/>
    <property type="molecule type" value="Genomic_DNA"/>
</dbReference>
<keyword evidence="2" id="KW-1133">Transmembrane helix</keyword>
<feature type="transmembrane region" description="Helical" evidence="2">
    <location>
        <begin position="53"/>
        <end position="71"/>
    </location>
</feature>
<organism evidence="3 4">
    <name type="scientific">Alienimonas chondri</name>
    <dbReference type="NCBI Taxonomy" id="2681879"/>
    <lineage>
        <taxon>Bacteria</taxon>
        <taxon>Pseudomonadati</taxon>
        <taxon>Planctomycetota</taxon>
        <taxon>Planctomycetia</taxon>
        <taxon>Planctomycetales</taxon>
        <taxon>Planctomycetaceae</taxon>
        <taxon>Alienimonas</taxon>
    </lineage>
</organism>
<dbReference type="Proteomes" id="UP000609651">
    <property type="component" value="Unassembled WGS sequence"/>
</dbReference>
<evidence type="ECO:0000256" key="2">
    <source>
        <dbReference type="SAM" id="Phobius"/>
    </source>
</evidence>
<accession>A0ABX1VEF1</accession>
<feature type="transmembrane region" description="Helical" evidence="2">
    <location>
        <begin position="318"/>
        <end position="336"/>
    </location>
</feature>
<feature type="compositionally biased region" description="Polar residues" evidence="1">
    <location>
        <begin position="17"/>
        <end position="27"/>
    </location>
</feature>
<feature type="compositionally biased region" description="Basic and acidic residues" evidence="1">
    <location>
        <begin position="1"/>
        <end position="12"/>
    </location>
</feature>
<gene>
    <name evidence="3" type="ORF">LzC2_18810</name>
</gene>
<evidence type="ECO:0000256" key="1">
    <source>
        <dbReference type="SAM" id="MobiDB-lite"/>
    </source>
</evidence>
<reference evidence="3 4" key="1">
    <citation type="journal article" date="2020" name="Syst. Appl. Microbiol.">
        <title>Alienimonas chondri sp. nov., a novel planctomycete isolated from the biofilm of the red alga Chondrus crispus.</title>
        <authorList>
            <person name="Vitorino I."/>
            <person name="Albuquerque L."/>
            <person name="Wiegand S."/>
            <person name="Kallscheuer N."/>
            <person name="da Costa M.S."/>
            <person name="Lobo-da-Cunha A."/>
            <person name="Jogler C."/>
            <person name="Lage O.M."/>
        </authorList>
    </citation>
    <scope>NUCLEOTIDE SEQUENCE [LARGE SCALE GENOMIC DNA]</scope>
    <source>
        <strain evidence="3 4">LzC2</strain>
    </source>
</reference>